<evidence type="ECO:0000313" key="2">
    <source>
        <dbReference type="Proteomes" id="UP000593998"/>
    </source>
</evidence>
<dbReference type="InterPro" id="IPR037891">
    <property type="entry name" value="Cdil-like_sf"/>
</dbReference>
<gene>
    <name evidence="1" type="ORF">IGS73_09295</name>
</gene>
<dbReference type="EMBL" id="CP062789">
    <property type="protein sequence ID" value="QOK21377.1"/>
    <property type="molecule type" value="Genomic_DNA"/>
</dbReference>
<evidence type="ECO:0000313" key="1">
    <source>
        <dbReference type="EMBL" id="QOK21377.1"/>
    </source>
</evidence>
<dbReference type="Proteomes" id="UP000593998">
    <property type="component" value="Chromosome"/>
</dbReference>
<organism evidence="1 2">
    <name type="scientific">Janibacter indicus</name>
    <dbReference type="NCBI Taxonomy" id="857417"/>
    <lineage>
        <taxon>Bacteria</taxon>
        <taxon>Bacillati</taxon>
        <taxon>Actinomycetota</taxon>
        <taxon>Actinomycetes</taxon>
        <taxon>Micrococcales</taxon>
        <taxon>Intrasporangiaceae</taxon>
        <taxon>Janibacter</taxon>
    </lineage>
</organism>
<name>A0A7L9IWU1_9MICO</name>
<proteinExistence type="predicted"/>
<dbReference type="AlphaFoldDB" id="A0A7L9IWU1"/>
<accession>A0A7L9IWU1</accession>
<dbReference type="SUPFAM" id="SSF160207">
    <property type="entry name" value="NMB0488-like"/>
    <property type="match status" value="1"/>
</dbReference>
<reference evidence="1 2" key="1">
    <citation type="submission" date="2020-10" db="EMBL/GenBank/DDBJ databases">
        <title>Janibacter indicus TT2 genome sequence.</title>
        <authorList>
            <person name="Lee K."/>
            <person name="Ganzorig M."/>
        </authorList>
    </citation>
    <scope>NUCLEOTIDE SEQUENCE [LARGE SCALE GENOMIC DNA]</scope>
    <source>
        <strain evidence="1 2">TT2</strain>
    </source>
</reference>
<protein>
    <submittedName>
        <fullName evidence="1">Uncharacterized protein</fullName>
    </submittedName>
</protein>
<sequence>MPVYPRASITQHGNRLLIASHSWAKGYRPNGQFHHLTTASTDAELPDAITAALARSRKEPADQLPQAASVDVTPISDELGFPTWRAMEAATTKVGIFLIDDDVLFAPYETVAGQGYSEHDELPPARGRTDMAARAREALTEAAELSKKVVTHSSSAATPHDTPAAAIDGIANLAEAILTRHGDQWAIQALSSIRSDPWSAPNGWITTVPVDAPEQLGHALAEALAHARVNAPVLPDPSFDTLTAALGVTAADLATPATTRIHAQASGGEIDLHPQRLDPDTGWWATPDHPDSRTLGLSDPAQLWGTTLNALGHT</sequence>
<dbReference type="Gene3D" id="3.40.1590.10">
    <property type="entry name" value="NMB0488-like"/>
    <property type="match status" value="1"/>
</dbReference>
<dbReference type="RefSeq" id="WP_192910243.1">
    <property type="nucleotide sequence ID" value="NZ_CP062789.1"/>
</dbReference>